<dbReference type="Gene3D" id="3.90.1150.30">
    <property type="match status" value="1"/>
</dbReference>
<dbReference type="SUPFAM" id="SSF142906">
    <property type="entry name" value="YjbR-like"/>
    <property type="match status" value="1"/>
</dbReference>
<dbReference type="PATRIC" id="fig|1166018.3.peg.333"/>
<evidence type="ECO:0008006" key="3">
    <source>
        <dbReference type="Google" id="ProtNLM"/>
    </source>
</evidence>
<dbReference type="Pfam" id="PF04237">
    <property type="entry name" value="YjbR"/>
    <property type="match status" value="1"/>
</dbReference>
<name>I0K2I5_9BACT</name>
<reference evidence="1 2" key="1">
    <citation type="journal article" date="2012" name="J. Bacteriol.">
        <title>Genome Sequence of Fibrella aestuarina BUZ 2T, a Filamentous Marine Bacterium.</title>
        <authorList>
            <person name="Filippini M."/>
            <person name="Qi W."/>
            <person name="Blom J."/>
            <person name="Goesmann A."/>
            <person name="Smits T.H."/>
            <person name="Bagheri H.C."/>
        </authorList>
    </citation>
    <scope>NUCLEOTIDE SEQUENCE [LARGE SCALE GENOMIC DNA]</scope>
    <source>
        <strain evidence="2">BUZ 2T</strain>
    </source>
</reference>
<dbReference type="InterPro" id="IPR058532">
    <property type="entry name" value="YjbR/MT2646/Rv2570-like"/>
</dbReference>
<evidence type="ECO:0000313" key="1">
    <source>
        <dbReference type="EMBL" id="CCG98338.1"/>
    </source>
</evidence>
<dbReference type="HOGENOM" id="CLU_138549_4_1_10"/>
<sequence length="117" mass="13274">MVELETCHQLACSLPEVTEKPHFDKLSFRVGGKVMATLNRNENRICVKLSDMDQDLFCTFDRTVIYPVPNKWGKQGWTLINLQHVAEETLLDALRAAYRHVAPKKLAALLPAPDDNL</sequence>
<organism evidence="1 2">
    <name type="scientific">Fibrella aestuarina BUZ 2</name>
    <dbReference type="NCBI Taxonomy" id="1166018"/>
    <lineage>
        <taxon>Bacteria</taxon>
        <taxon>Pseudomonadati</taxon>
        <taxon>Bacteroidota</taxon>
        <taxon>Cytophagia</taxon>
        <taxon>Cytophagales</taxon>
        <taxon>Spirosomataceae</taxon>
        <taxon>Fibrella</taxon>
    </lineage>
</organism>
<accession>I0K2I5</accession>
<protein>
    <recommendedName>
        <fullName evidence="3">MmcQ/YjbR family DNA-binding protein</fullName>
    </recommendedName>
</protein>
<keyword evidence="2" id="KW-1185">Reference proteome</keyword>
<evidence type="ECO:0000313" key="2">
    <source>
        <dbReference type="Proteomes" id="UP000011058"/>
    </source>
</evidence>
<dbReference type="OrthoDB" id="277063at2"/>
<dbReference type="EMBL" id="HE796683">
    <property type="protein sequence ID" value="CCG98338.1"/>
    <property type="molecule type" value="Genomic_DNA"/>
</dbReference>
<dbReference type="RefSeq" id="WP_015329438.1">
    <property type="nucleotide sequence ID" value="NC_020054.1"/>
</dbReference>
<dbReference type="KEGG" id="fae:FAES_0325"/>
<proteinExistence type="predicted"/>
<dbReference type="STRING" id="1166018.FAES_0325"/>
<dbReference type="InterPro" id="IPR038056">
    <property type="entry name" value="YjbR-like_sf"/>
</dbReference>
<dbReference type="AlphaFoldDB" id="I0K2I5"/>
<gene>
    <name evidence="1" type="ORF">FAES_0325</name>
</gene>
<dbReference type="eggNOG" id="COG3801">
    <property type="taxonomic scope" value="Bacteria"/>
</dbReference>
<dbReference type="Proteomes" id="UP000011058">
    <property type="component" value="Chromosome"/>
</dbReference>